<organism evidence="1 2">
    <name type="scientific">Actinokineospora bangkokensis</name>
    <dbReference type="NCBI Taxonomy" id="1193682"/>
    <lineage>
        <taxon>Bacteria</taxon>
        <taxon>Bacillati</taxon>
        <taxon>Actinomycetota</taxon>
        <taxon>Actinomycetes</taxon>
        <taxon>Pseudonocardiales</taxon>
        <taxon>Pseudonocardiaceae</taxon>
        <taxon>Actinokineospora</taxon>
    </lineage>
</organism>
<dbReference type="AlphaFoldDB" id="A0A1Q9LNB7"/>
<name>A0A1Q9LNB7_9PSEU</name>
<dbReference type="EMBL" id="MKQR01000009">
    <property type="protein sequence ID" value="OLR93489.1"/>
    <property type="molecule type" value="Genomic_DNA"/>
</dbReference>
<evidence type="ECO:0000313" key="2">
    <source>
        <dbReference type="Proteomes" id="UP000186040"/>
    </source>
</evidence>
<protein>
    <submittedName>
        <fullName evidence="1">Uncharacterized protein</fullName>
    </submittedName>
</protein>
<dbReference type="STRING" id="1193682.BJP25_14375"/>
<gene>
    <name evidence="1" type="ORF">BJP25_14375</name>
</gene>
<reference evidence="1 2" key="1">
    <citation type="submission" date="2016-10" db="EMBL/GenBank/DDBJ databases">
        <title>The Draft Genome Sequence of Actinokineospora bangkokensis 44EHWT reveals the biosynthetic pathway of antifungal compounds Thailandins with unusual extender unit butylmalonyl-CoA.</title>
        <authorList>
            <person name="Greule A."/>
            <person name="Intra B."/>
            <person name="Flemming S."/>
            <person name="Rommel M.G."/>
            <person name="Panbangred W."/>
            <person name="Bechthold A."/>
        </authorList>
    </citation>
    <scope>NUCLEOTIDE SEQUENCE [LARGE SCALE GENOMIC DNA]</scope>
    <source>
        <strain evidence="1 2">44EHW</strain>
    </source>
</reference>
<keyword evidence="2" id="KW-1185">Reference proteome</keyword>
<proteinExistence type="predicted"/>
<accession>A0A1Q9LNB7</accession>
<dbReference type="RefSeq" id="WP_075974384.1">
    <property type="nucleotide sequence ID" value="NZ_MKQR01000009.1"/>
</dbReference>
<comment type="caution">
    <text evidence="1">The sequence shown here is derived from an EMBL/GenBank/DDBJ whole genome shotgun (WGS) entry which is preliminary data.</text>
</comment>
<sequence>MRAIGAAVMAAGAAAVAGAVRKSRTGPAHDDDQPRWLGVTVYAAPADVPTGASLPEPLARFGDGVEVVVRPAPGDKGTELMAKAIGRGVRTGELRAALRDAKSLIETGEVVQPDAHPSTHPGPAGRLLSAVNAHAKEVGRL</sequence>
<dbReference type="Proteomes" id="UP000186040">
    <property type="component" value="Unassembled WGS sequence"/>
</dbReference>
<evidence type="ECO:0000313" key="1">
    <source>
        <dbReference type="EMBL" id="OLR93489.1"/>
    </source>
</evidence>